<dbReference type="InterPro" id="IPR036736">
    <property type="entry name" value="ACP-like_sf"/>
</dbReference>
<name>A0A369B6Y3_9FIRM</name>
<gene>
    <name evidence="1" type="ORF">DFR58_11150</name>
</gene>
<evidence type="ECO:0000313" key="1">
    <source>
        <dbReference type="EMBL" id="RCX16306.1"/>
    </source>
</evidence>
<dbReference type="SUPFAM" id="SSF47336">
    <property type="entry name" value="ACP-like"/>
    <property type="match status" value="1"/>
</dbReference>
<sequence>MSTQSGVNLDSLIDNIARIAKFPKEEVKMDFRLYNSRVVSSLSMLEIMSFVEKEYGIVILPEEMIEDNFGDIGKLKEMIDRKLA</sequence>
<dbReference type="RefSeq" id="WP_114297860.1">
    <property type="nucleotide sequence ID" value="NZ_QPJT01000011.1"/>
</dbReference>
<proteinExistence type="predicted"/>
<reference evidence="1 2" key="1">
    <citation type="submission" date="2018-07" db="EMBL/GenBank/DDBJ databases">
        <title>Genomic Encyclopedia of Type Strains, Phase IV (KMG-IV): sequencing the most valuable type-strain genomes for metagenomic binning, comparative biology and taxonomic classification.</title>
        <authorList>
            <person name="Goeker M."/>
        </authorList>
    </citation>
    <scope>NUCLEOTIDE SEQUENCE [LARGE SCALE GENOMIC DNA]</scope>
    <source>
        <strain evidence="1 2">DSM 27016</strain>
    </source>
</reference>
<dbReference type="AlphaFoldDB" id="A0A369B6Y3"/>
<protein>
    <submittedName>
        <fullName evidence="1">Acyl carrier protein</fullName>
    </submittedName>
</protein>
<comment type="caution">
    <text evidence="1">The sequence shown here is derived from an EMBL/GenBank/DDBJ whole genome shotgun (WGS) entry which is preliminary data.</text>
</comment>
<dbReference type="Gene3D" id="1.10.1200.10">
    <property type="entry name" value="ACP-like"/>
    <property type="match status" value="1"/>
</dbReference>
<dbReference type="EMBL" id="QPJT01000011">
    <property type="protein sequence ID" value="RCX16306.1"/>
    <property type="molecule type" value="Genomic_DNA"/>
</dbReference>
<dbReference type="Proteomes" id="UP000253034">
    <property type="component" value="Unassembled WGS sequence"/>
</dbReference>
<organism evidence="1 2">
    <name type="scientific">Anaerobacterium chartisolvens</name>
    <dbReference type="NCBI Taxonomy" id="1297424"/>
    <lineage>
        <taxon>Bacteria</taxon>
        <taxon>Bacillati</taxon>
        <taxon>Bacillota</taxon>
        <taxon>Clostridia</taxon>
        <taxon>Eubacteriales</taxon>
        <taxon>Oscillospiraceae</taxon>
        <taxon>Anaerobacterium</taxon>
    </lineage>
</organism>
<keyword evidence="2" id="KW-1185">Reference proteome</keyword>
<accession>A0A369B6Y3</accession>
<evidence type="ECO:0000313" key="2">
    <source>
        <dbReference type="Proteomes" id="UP000253034"/>
    </source>
</evidence>